<comment type="caution">
    <text evidence="10">The sequence shown here is derived from an EMBL/GenBank/DDBJ whole genome shotgun (WGS) entry which is preliminary data.</text>
</comment>
<dbReference type="InterPro" id="IPR029061">
    <property type="entry name" value="THDP-binding"/>
</dbReference>
<dbReference type="Gene3D" id="3.40.50.1220">
    <property type="entry name" value="TPP-binding domain"/>
    <property type="match status" value="1"/>
</dbReference>
<feature type="domain" description="Thiamine pyrophosphate enzyme central" evidence="7">
    <location>
        <begin position="205"/>
        <end position="339"/>
    </location>
</feature>
<dbReference type="SUPFAM" id="SSF52518">
    <property type="entry name" value="Thiamin diphosphate-binding fold (THDP-binding)"/>
    <property type="match status" value="2"/>
</dbReference>
<evidence type="ECO:0000256" key="5">
    <source>
        <dbReference type="ARBA" id="ARBA00023052"/>
    </source>
</evidence>
<dbReference type="CDD" id="cd07035">
    <property type="entry name" value="TPP_PYR_POX_like"/>
    <property type="match status" value="1"/>
</dbReference>
<dbReference type="Pfam" id="PF00205">
    <property type="entry name" value="TPP_enzyme_M"/>
    <property type="match status" value="1"/>
</dbReference>
<evidence type="ECO:0000256" key="1">
    <source>
        <dbReference type="ARBA" id="ARBA00001946"/>
    </source>
</evidence>
<comment type="similarity">
    <text evidence="3 6">Belongs to the TPP enzyme family.</text>
</comment>
<evidence type="ECO:0000313" key="10">
    <source>
        <dbReference type="EMBL" id="KAJ9663755.1"/>
    </source>
</evidence>
<evidence type="ECO:0000259" key="8">
    <source>
        <dbReference type="Pfam" id="PF02775"/>
    </source>
</evidence>
<dbReference type="PROSITE" id="PS00187">
    <property type="entry name" value="TPP_ENZYMES"/>
    <property type="match status" value="1"/>
</dbReference>
<evidence type="ECO:0000256" key="3">
    <source>
        <dbReference type="ARBA" id="ARBA00007812"/>
    </source>
</evidence>
<dbReference type="InterPro" id="IPR045229">
    <property type="entry name" value="TPP_enz"/>
</dbReference>
<name>A0ABQ9NPP9_9PEZI</name>
<sequence length="619" mass="65841">MQRFQLKAPKGRELLGGDLLAQCLYQLGVRVAFGLHGGHLDAFLMGCVDIGIDLVDTRHETVAVQAAEGYSRVSGKVGTCFVTANSGFCNSLPGLATALADRSPVFCVTSSAPLRDTGTNALQDFHDQVVLAKNLTKFAQRITNVGEIPRVVAVAWRTATAGAPGPVVVDFPIDILFTPVETDSIAWGAIAAPPVCLPGPNPSAIDEAVRLYRASERPCIIVGTGAQGAVDELLKLAEPSRTPIFHTSKYSTAIPYTHHLRAGLATKLAFLQQQNKPQPDLILLVGVRTGFLLGGRGGAIIPNTDCKLIQIDVDGSEIGRSHHIDVGIVSDASLALSAIRARLASDSAATKTVANEEWIRTALGLEALNARNDRDPVIDEENGRLHPYHALKRVFACIPRDSIVCVDGGECGAWAQQLLEHAHAHLSMATTGYMGFLGNGWGYALGAAVADPDRMVLNIQGDGSAGFHIAELDTYARFGLNILTVVVNNASWGMSRAGQELIFGGQTAARPAVALSEQTRYELVAGGFGCAAARVDAREIDAGGEDRGQSVLDLVGHAVEKMAMEKGPGLLNLVVSEKPVHDVTRAMVGTTGDPDVIVVPYYDNLPRPYYGRAKERDRV</sequence>
<dbReference type="Pfam" id="PF02776">
    <property type="entry name" value="TPP_enzyme_N"/>
    <property type="match status" value="1"/>
</dbReference>
<dbReference type="InterPro" id="IPR000399">
    <property type="entry name" value="TPP-bd_CS"/>
</dbReference>
<dbReference type="Pfam" id="PF02775">
    <property type="entry name" value="TPP_enzyme_C"/>
    <property type="match status" value="1"/>
</dbReference>
<protein>
    <recommendedName>
        <fullName evidence="12">Pyruvate decarboxylase</fullName>
    </recommendedName>
</protein>
<reference evidence="10" key="1">
    <citation type="submission" date="2022-10" db="EMBL/GenBank/DDBJ databases">
        <title>Culturing micro-colonial fungi from biological soil crusts in the Mojave desert and describing Neophaeococcomyces mojavensis, and introducing the new genera and species Taxawa tesnikishii.</title>
        <authorList>
            <person name="Kurbessoian T."/>
            <person name="Stajich J.E."/>
        </authorList>
    </citation>
    <scope>NUCLEOTIDE SEQUENCE</scope>
    <source>
        <strain evidence="10">TK_1</strain>
    </source>
</reference>
<evidence type="ECO:0000259" key="7">
    <source>
        <dbReference type="Pfam" id="PF00205"/>
    </source>
</evidence>
<dbReference type="InterPro" id="IPR011766">
    <property type="entry name" value="TPP_enzyme_TPP-bd"/>
</dbReference>
<dbReference type="InterPro" id="IPR012000">
    <property type="entry name" value="Thiamin_PyroP_enz_cen_dom"/>
</dbReference>
<dbReference type="Gene3D" id="3.40.50.970">
    <property type="match status" value="2"/>
</dbReference>
<evidence type="ECO:0000313" key="11">
    <source>
        <dbReference type="Proteomes" id="UP001172684"/>
    </source>
</evidence>
<dbReference type="PANTHER" id="PTHR18968:SF166">
    <property type="entry name" value="2-HYDROXYACYL-COA LYASE 2"/>
    <property type="match status" value="1"/>
</dbReference>
<feature type="domain" description="Thiamine pyrophosphate enzyme TPP-binding" evidence="8">
    <location>
        <begin position="407"/>
        <end position="538"/>
    </location>
</feature>
<comment type="cofactor">
    <cofactor evidence="1">
        <name>Mg(2+)</name>
        <dbReference type="ChEBI" id="CHEBI:18420"/>
    </cofactor>
</comment>
<dbReference type="PANTHER" id="PTHR18968">
    <property type="entry name" value="THIAMINE PYROPHOSPHATE ENZYMES"/>
    <property type="match status" value="1"/>
</dbReference>
<accession>A0ABQ9NPP9</accession>
<evidence type="ECO:0008006" key="12">
    <source>
        <dbReference type="Google" id="ProtNLM"/>
    </source>
</evidence>
<dbReference type="EMBL" id="JAPDRL010000041">
    <property type="protein sequence ID" value="KAJ9663755.1"/>
    <property type="molecule type" value="Genomic_DNA"/>
</dbReference>
<feature type="domain" description="Thiamine pyrophosphate enzyme N-terminal TPP-binding" evidence="9">
    <location>
        <begin position="16"/>
        <end position="129"/>
    </location>
</feature>
<dbReference type="SUPFAM" id="SSF52467">
    <property type="entry name" value="DHS-like NAD/FAD-binding domain"/>
    <property type="match status" value="1"/>
</dbReference>
<evidence type="ECO:0000256" key="4">
    <source>
        <dbReference type="ARBA" id="ARBA00022723"/>
    </source>
</evidence>
<keyword evidence="4" id="KW-0479">Metal-binding</keyword>
<keyword evidence="11" id="KW-1185">Reference proteome</keyword>
<gene>
    <name evidence="10" type="ORF">H2201_005476</name>
</gene>
<comment type="cofactor">
    <cofactor evidence="2">
        <name>thiamine diphosphate</name>
        <dbReference type="ChEBI" id="CHEBI:58937"/>
    </cofactor>
</comment>
<evidence type="ECO:0000259" key="9">
    <source>
        <dbReference type="Pfam" id="PF02776"/>
    </source>
</evidence>
<dbReference type="InterPro" id="IPR012001">
    <property type="entry name" value="Thiamin_PyroP_enz_TPP-bd_dom"/>
</dbReference>
<proteinExistence type="inferred from homology"/>
<dbReference type="Proteomes" id="UP001172684">
    <property type="component" value="Unassembled WGS sequence"/>
</dbReference>
<evidence type="ECO:0000256" key="2">
    <source>
        <dbReference type="ARBA" id="ARBA00001964"/>
    </source>
</evidence>
<evidence type="ECO:0000256" key="6">
    <source>
        <dbReference type="RuleBase" id="RU362132"/>
    </source>
</evidence>
<keyword evidence="5 6" id="KW-0786">Thiamine pyrophosphate</keyword>
<organism evidence="10 11">
    <name type="scientific">Coniosporium apollinis</name>
    <dbReference type="NCBI Taxonomy" id="61459"/>
    <lineage>
        <taxon>Eukaryota</taxon>
        <taxon>Fungi</taxon>
        <taxon>Dikarya</taxon>
        <taxon>Ascomycota</taxon>
        <taxon>Pezizomycotina</taxon>
        <taxon>Dothideomycetes</taxon>
        <taxon>Dothideomycetes incertae sedis</taxon>
        <taxon>Coniosporium</taxon>
    </lineage>
</organism>
<dbReference type="InterPro" id="IPR029035">
    <property type="entry name" value="DHS-like_NAD/FAD-binding_dom"/>
</dbReference>